<organism evidence="1 2">
    <name type="scientific">Burkholderia ubonensis</name>
    <dbReference type="NCBI Taxonomy" id="101571"/>
    <lineage>
        <taxon>Bacteria</taxon>
        <taxon>Pseudomonadati</taxon>
        <taxon>Pseudomonadota</taxon>
        <taxon>Betaproteobacteria</taxon>
        <taxon>Burkholderiales</taxon>
        <taxon>Burkholderiaceae</taxon>
        <taxon>Burkholderia</taxon>
        <taxon>Burkholderia cepacia complex</taxon>
    </lineage>
</organism>
<comment type="caution">
    <text evidence="1">The sequence shown here is derived from an EMBL/GenBank/DDBJ whole genome shotgun (WGS) entry which is preliminary data.</text>
</comment>
<dbReference type="AlphaFoldDB" id="A0A103QVS2"/>
<protein>
    <submittedName>
        <fullName evidence="1">Uncharacterized protein</fullName>
    </submittedName>
</protein>
<sequence length="84" mass="9327">MHGPGEKGEAKPVGQLREIVEGCEMRRGDLAFGHAGEVFEQRQLVVVERGRLRRSVRRPSRASSACDVARVRVAVRLKSFVAMP</sequence>
<proteinExistence type="predicted"/>
<dbReference type="EMBL" id="LOXM01000255">
    <property type="protein sequence ID" value="KVG56483.1"/>
    <property type="molecule type" value="Genomic_DNA"/>
</dbReference>
<accession>A0A103QVS2</accession>
<reference evidence="1 2" key="1">
    <citation type="submission" date="2015-11" db="EMBL/GenBank/DDBJ databases">
        <title>Expanding the genomic diversity of Burkholderia species for the development of highly accurate diagnostics.</title>
        <authorList>
            <person name="Sahl J."/>
            <person name="Keim P."/>
            <person name="Wagner D."/>
        </authorList>
    </citation>
    <scope>NUCLEOTIDE SEQUENCE [LARGE SCALE GENOMIC DNA]</scope>
    <source>
        <strain evidence="1 2">MSMB2036</strain>
    </source>
</reference>
<gene>
    <name evidence="1" type="ORF">WJ33_37320</name>
</gene>
<evidence type="ECO:0000313" key="1">
    <source>
        <dbReference type="EMBL" id="KVG56483.1"/>
    </source>
</evidence>
<name>A0A103QVS2_9BURK</name>
<dbReference type="Proteomes" id="UP000064029">
    <property type="component" value="Unassembled WGS sequence"/>
</dbReference>
<evidence type="ECO:0000313" key="2">
    <source>
        <dbReference type="Proteomes" id="UP000064029"/>
    </source>
</evidence>